<comment type="similarity">
    <text evidence="2">Belongs to the amino acid-polyamine-organocation (APC) superfamily. Spore germination protein (SGP) (TC 2.A.3.9) family.</text>
</comment>
<dbReference type="Proteomes" id="UP001493487">
    <property type="component" value="Unassembled WGS sequence"/>
</dbReference>
<accession>A0ABV1KQS9</accession>
<keyword evidence="6 8" id="KW-1133">Transmembrane helix</keyword>
<name>A0ABV1KQS9_9BACL</name>
<dbReference type="InterPro" id="IPR004761">
    <property type="entry name" value="Spore_GerAB"/>
</dbReference>
<keyword evidence="4" id="KW-0309">Germination</keyword>
<dbReference type="PANTHER" id="PTHR34975">
    <property type="entry name" value="SPORE GERMINATION PROTEIN A2"/>
    <property type="match status" value="1"/>
</dbReference>
<feature type="transmembrane region" description="Helical" evidence="8">
    <location>
        <begin position="218"/>
        <end position="238"/>
    </location>
</feature>
<proteinExistence type="inferred from homology"/>
<gene>
    <name evidence="9" type="ORF">QJS35_08395</name>
</gene>
<evidence type="ECO:0000256" key="8">
    <source>
        <dbReference type="SAM" id="Phobius"/>
    </source>
</evidence>
<dbReference type="NCBIfam" id="TIGR00912">
    <property type="entry name" value="2A0309"/>
    <property type="match status" value="1"/>
</dbReference>
<reference evidence="9 10" key="1">
    <citation type="journal article" date="2023" name="Genome Announc.">
        <title>Pan-Genome Analyses of the Genus Cohnella and Proposal of the Novel Species Cohnella silvisoli sp. nov., Isolated from Forest Soil.</title>
        <authorList>
            <person name="Wang C."/>
            <person name="Mao L."/>
            <person name="Bao G."/>
            <person name="Zhu H."/>
        </authorList>
    </citation>
    <scope>NUCLEOTIDE SEQUENCE [LARGE SCALE GENOMIC DNA]</scope>
    <source>
        <strain evidence="9 10">NL03-T5-1</strain>
    </source>
</reference>
<feature type="transmembrane region" description="Helical" evidence="8">
    <location>
        <begin position="332"/>
        <end position="355"/>
    </location>
</feature>
<keyword evidence="3" id="KW-0813">Transport</keyword>
<evidence type="ECO:0000256" key="4">
    <source>
        <dbReference type="ARBA" id="ARBA00022544"/>
    </source>
</evidence>
<evidence type="ECO:0000256" key="2">
    <source>
        <dbReference type="ARBA" id="ARBA00007998"/>
    </source>
</evidence>
<evidence type="ECO:0000313" key="10">
    <source>
        <dbReference type="Proteomes" id="UP001493487"/>
    </source>
</evidence>
<feature type="transmembrane region" description="Helical" evidence="8">
    <location>
        <begin position="12"/>
        <end position="34"/>
    </location>
</feature>
<feature type="transmembrane region" description="Helical" evidence="8">
    <location>
        <begin position="271"/>
        <end position="291"/>
    </location>
</feature>
<feature type="transmembrane region" description="Helical" evidence="8">
    <location>
        <begin position="40"/>
        <end position="61"/>
    </location>
</feature>
<sequence length="362" mass="40500">MFSSQPITNRSFTIMVIFFMIGTSILIAPNALALNAKQDAWLSCLLGVVINLLLVWLYVVLGERHPEQTLVGYSEKLLGKWIGKFVGLLFALFCYLLASLMVGDMGYFLTTQALVETPIEYLQMLFVVSIVVAIREGLQVYSRVVEIFFPWILLLFLVLIVSLAPQFDLDKLKPVLEFGMAPVMKGSFSFFSLQEMVVLLMLYPFITKGKGRGRGFIIGTLIGGIVLVVTTMGSIVVLDYTQTANNFFPTYVMAKNISIGQFLERLEGMMMLIWILSIFVKVAITFHAAIIGIAQVFRIDEKILIWPLAIGMIVLSLMCYTNVIYVQHFLSLIWTPFASVFMLVIPLILLGVSLLRKSASVG</sequence>
<evidence type="ECO:0000256" key="1">
    <source>
        <dbReference type="ARBA" id="ARBA00004141"/>
    </source>
</evidence>
<dbReference type="Gene3D" id="1.20.1740.10">
    <property type="entry name" value="Amino acid/polyamine transporter I"/>
    <property type="match status" value="1"/>
</dbReference>
<organism evidence="9 10">
    <name type="scientific">Cohnella silvisoli</name>
    <dbReference type="NCBI Taxonomy" id="2873699"/>
    <lineage>
        <taxon>Bacteria</taxon>
        <taxon>Bacillati</taxon>
        <taxon>Bacillota</taxon>
        <taxon>Bacilli</taxon>
        <taxon>Bacillales</taxon>
        <taxon>Paenibacillaceae</taxon>
        <taxon>Cohnella</taxon>
    </lineage>
</organism>
<dbReference type="Pfam" id="PF03845">
    <property type="entry name" value="Spore_permease"/>
    <property type="match status" value="1"/>
</dbReference>
<protein>
    <submittedName>
        <fullName evidence="9">Endospore germination permease</fullName>
    </submittedName>
</protein>
<comment type="caution">
    <text evidence="9">The sequence shown here is derived from an EMBL/GenBank/DDBJ whole genome shotgun (WGS) entry which is preliminary data.</text>
</comment>
<comment type="subcellular location">
    <subcellularLocation>
        <location evidence="1">Membrane</location>
        <topology evidence="1">Multi-pass membrane protein</topology>
    </subcellularLocation>
</comment>
<evidence type="ECO:0000256" key="5">
    <source>
        <dbReference type="ARBA" id="ARBA00022692"/>
    </source>
</evidence>
<dbReference type="PANTHER" id="PTHR34975:SF2">
    <property type="entry name" value="SPORE GERMINATION PROTEIN A2"/>
    <property type="match status" value="1"/>
</dbReference>
<dbReference type="RefSeq" id="WP_232187603.1">
    <property type="nucleotide sequence ID" value="NZ_JAIOAP010000013.1"/>
</dbReference>
<feature type="transmembrane region" description="Helical" evidence="8">
    <location>
        <begin position="81"/>
        <end position="101"/>
    </location>
</feature>
<evidence type="ECO:0000256" key="6">
    <source>
        <dbReference type="ARBA" id="ARBA00022989"/>
    </source>
</evidence>
<feature type="transmembrane region" description="Helical" evidence="8">
    <location>
        <begin position="187"/>
        <end position="206"/>
    </location>
</feature>
<keyword evidence="10" id="KW-1185">Reference proteome</keyword>
<keyword evidence="5 8" id="KW-0812">Transmembrane</keyword>
<evidence type="ECO:0000313" key="9">
    <source>
        <dbReference type="EMBL" id="MEQ4482409.1"/>
    </source>
</evidence>
<dbReference type="EMBL" id="JASKHM010000004">
    <property type="protein sequence ID" value="MEQ4482409.1"/>
    <property type="molecule type" value="Genomic_DNA"/>
</dbReference>
<evidence type="ECO:0000256" key="7">
    <source>
        <dbReference type="ARBA" id="ARBA00023136"/>
    </source>
</evidence>
<feature type="transmembrane region" description="Helical" evidence="8">
    <location>
        <begin position="121"/>
        <end position="138"/>
    </location>
</feature>
<keyword evidence="7 8" id="KW-0472">Membrane</keyword>
<feature type="transmembrane region" description="Helical" evidence="8">
    <location>
        <begin position="147"/>
        <end position="167"/>
    </location>
</feature>
<evidence type="ECO:0000256" key="3">
    <source>
        <dbReference type="ARBA" id="ARBA00022448"/>
    </source>
</evidence>
<feature type="transmembrane region" description="Helical" evidence="8">
    <location>
        <begin position="303"/>
        <end position="326"/>
    </location>
</feature>